<feature type="domain" description="DHFR" evidence="8">
    <location>
        <begin position="20"/>
        <end position="171"/>
    </location>
</feature>
<keyword evidence="6" id="KW-0560">Oxidoreductase</keyword>
<dbReference type="GO" id="GO:0004146">
    <property type="term" value="F:dihydrofolate reductase activity"/>
    <property type="evidence" value="ECO:0007669"/>
    <property type="project" value="UniProtKB-EC"/>
</dbReference>
<dbReference type="InterPro" id="IPR024072">
    <property type="entry name" value="DHFR-like_dom_sf"/>
</dbReference>
<evidence type="ECO:0000256" key="6">
    <source>
        <dbReference type="ARBA" id="ARBA00023002"/>
    </source>
</evidence>
<dbReference type="Pfam" id="PF00186">
    <property type="entry name" value="DHFR_1"/>
    <property type="match status" value="2"/>
</dbReference>
<evidence type="ECO:0000313" key="10">
    <source>
        <dbReference type="Proteomes" id="UP000027361"/>
    </source>
</evidence>
<dbReference type="InParanoid" id="A0A066V8Y0"/>
<evidence type="ECO:0000256" key="2">
    <source>
        <dbReference type="ARBA" id="ARBA00012856"/>
    </source>
</evidence>
<dbReference type="GO" id="GO:0046654">
    <property type="term" value="P:tetrahydrofolate biosynthetic process"/>
    <property type="evidence" value="ECO:0007669"/>
    <property type="project" value="UniProtKB-UniPathway"/>
</dbReference>
<dbReference type="InterPro" id="IPR001796">
    <property type="entry name" value="DHFR_dom"/>
</dbReference>
<comment type="caution">
    <text evidence="9">The sequence shown here is derived from an EMBL/GenBank/DDBJ whole genome shotgun (WGS) entry which is preliminary data.</text>
</comment>
<sequence length="171" mass="18061">MSEGVAPSQSPSPAMPGPIPLTLIVACSPKNGIGKGGTLPWRLKREMAYFKQVTSACGLGLPPPHPESGDSSSLTNDISRKNFLIMGRNTWESIPPKFRPLAGRVNVVISRTADASSLGIDASTDSHLSSSISEASGLLAYAQESGQKKSSPRAFLIGGAQLYNHFLRNPT</sequence>
<dbReference type="SUPFAM" id="SSF53597">
    <property type="entry name" value="Dihydrofolate reductase-like"/>
    <property type="match status" value="1"/>
</dbReference>
<dbReference type="PANTHER" id="PTHR48069">
    <property type="entry name" value="DIHYDROFOLATE REDUCTASE"/>
    <property type="match status" value="1"/>
</dbReference>
<dbReference type="GeneID" id="25265327"/>
<keyword evidence="4" id="KW-0554">One-carbon metabolism</keyword>
<comment type="similarity">
    <text evidence="7">Belongs to the dihydrofolate reductase family.</text>
</comment>
<comment type="pathway">
    <text evidence="1">Cofactor biosynthesis; tetrahydrofolate biosynthesis; 5,6,7,8-tetrahydrofolate from 7,8-dihydrofolate: step 1/1.</text>
</comment>
<accession>A0A066V8Y0</accession>
<dbReference type="Proteomes" id="UP000027361">
    <property type="component" value="Unassembled WGS sequence"/>
</dbReference>
<feature type="non-terminal residue" evidence="9">
    <location>
        <position position="171"/>
    </location>
</feature>
<proteinExistence type="inferred from homology"/>
<protein>
    <recommendedName>
        <fullName evidence="3">Dihydrofolate reductase</fullName>
        <ecNumber evidence="2">1.5.1.3</ecNumber>
    </recommendedName>
</protein>
<keyword evidence="5" id="KW-0521">NADP</keyword>
<dbReference type="PROSITE" id="PS00075">
    <property type="entry name" value="DHFR_1"/>
    <property type="match status" value="1"/>
</dbReference>
<dbReference type="OrthoDB" id="414698at2759"/>
<gene>
    <name evidence="9" type="ORF">K437DRAFT_259624</name>
</gene>
<dbReference type="PRINTS" id="PR00070">
    <property type="entry name" value="DHFR"/>
</dbReference>
<evidence type="ECO:0000256" key="3">
    <source>
        <dbReference type="ARBA" id="ARBA00018886"/>
    </source>
</evidence>
<organism evidence="9 10">
    <name type="scientific">Tilletiaria anomala (strain ATCC 24038 / CBS 436.72 / UBC 951)</name>
    <dbReference type="NCBI Taxonomy" id="1037660"/>
    <lineage>
        <taxon>Eukaryota</taxon>
        <taxon>Fungi</taxon>
        <taxon>Dikarya</taxon>
        <taxon>Basidiomycota</taxon>
        <taxon>Ustilaginomycotina</taxon>
        <taxon>Exobasidiomycetes</taxon>
        <taxon>Georgefischeriales</taxon>
        <taxon>Tilletiariaceae</taxon>
        <taxon>Tilletiaria</taxon>
    </lineage>
</organism>
<dbReference type="GO" id="GO:0050661">
    <property type="term" value="F:NADP binding"/>
    <property type="evidence" value="ECO:0007669"/>
    <property type="project" value="InterPro"/>
</dbReference>
<dbReference type="AlphaFoldDB" id="A0A066V8Y0"/>
<evidence type="ECO:0000259" key="8">
    <source>
        <dbReference type="PROSITE" id="PS51330"/>
    </source>
</evidence>
<evidence type="ECO:0000256" key="1">
    <source>
        <dbReference type="ARBA" id="ARBA00004903"/>
    </source>
</evidence>
<name>A0A066V8Y0_TILAU</name>
<evidence type="ECO:0000256" key="5">
    <source>
        <dbReference type="ARBA" id="ARBA00022857"/>
    </source>
</evidence>
<dbReference type="CDD" id="cd00209">
    <property type="entry name" value="DHFR"/>
    <property type="match status" value="1"/>
</dbReference>
<dbReference type="HOGENOM" id="CLU_043966_2_1_1"/>
<dbReference type="UniPathway" id="UPA00077">
    <property type="reaction ID" value="UER00158"/>
</dbReference>
<dbReference type="EC" id="1.5.1.3" evidence="2"/>
<dbReference type="Gene3D" id="3.40.430.10">
    <property type="entry name" value="Dihydrofolate Reductase, subunit A"/>
    <property type="match status" value="1"/>
</dbReference>
<dbReference type="GO" id="GO:0005739">
    <property type="term" value="C:mitochondrion"/>
    <property type="evidence" value="ECO:0007669"/>
    <property type="project" value="TreeGrafter"/>
</dbReference>
<dbReference type="GO" id="GO:0046655">
    <property type="term" value="P:folic acid metabolic process"/>
    <property type="evidence" value="ECO:0007669"/>
    <property type="project" value="TreeGrafter"/>
</dbReference>
<dbReference type="InterPro" id="IPR017925">
    <property type="entry name" value="DHFR_CS"/>
</dbReference>
<dbReference type="EMBL" id="JMSN01000129">
    <property type="protein sequence ID" value="KDN37906.1"/>
    <property type="molecule type" value="Genomic_DNA"/>
</dbReference>
<evidence type="ECO:0000256" key="4">
    <source>
        <dbReference type="ARBA" id="ARBA00022563"/>
    </source>
</evidence>
<evidence type="ECO:0000256" key="7">
    <source>
        <dbReference type="RuleBase" id="RU004474"/>
    </source>
</evidence>
<dbReference type="GO" id="GO:0046452">
    <property type="term" value="P:dihydrofolate metabolic process"/>
    <property type="evidence" value="ECO:0007669"/>
    <property type="project" value="TreeGrafter"/>
</dbReference>
<dbReference type="PROSITE" id="PS51330">
    <property type="entry name" value="DHFR_2"/>
    <property type="match status" value="1"/>
</dbReference>
<dbReference type="STRING" id="1037660.A0A066V8Y0"/>
<keyword evidence="10" id="KW-1185">Reference proteome</keyword>
<dbReference type="InterPro" id="IPR012259">
    <property type="entry name" value="DHFR"/>
</dbReference>
<evidence type="ECO:0000313" key="9">
    <source>
        <dbReference type="EMBL" id="KDN37906.1"/>
    </source>
</evidence>
<dbReference type="RefSeq" id="XP_013240510.1">
    <property type="nucleotide sequence ID" value="XM_013385056.1"/>
</dbReference>
<reference evidence="9 10" key="1">
    <citation type="submission" date="2014-05" db="EMBL/GenBank/DDBJ databases">
        <title>Draft genome sequence of a rare smut relative, Tilletiaria anomala UBC 951.</title>
        <authorList>
            <consortium name="DOE Joint Genome Institute"/>
            <person name="Toome M."/>
            <person name="Kuo A."/>
            <person name="Henrissat B."/>
            <person name="Lipzen A."/>
            <person name="Tritt A."/>
            <person name="Yoshinaga Y."/>
            <person name="Zane M."/>
            <person name="Barry K."/>
            <person name="Grigoriev I.V."/>
            <person name="Spatafora J.W."/>
            <person name="Aimea M.C."/>
        </authorList>
    </citation>
    <scope>NUCLEOTIDE SEQUENCE [LARGE SCALE GENOMIC DNA]</scope>
    <source>
        <strain evidence="9 10">UBC 951</strain>
    </source>
</reference>
<dbReference type="PANTHER" id="PTHR48069:SF3">
    <property type="entry name" value="DIHYDROFOLATE REDUCTASE"/>
    <property type="match status" value="1"/>
</dbReference>
<dbReference type="GO" id="GO:0006730">
    <property type="term" value="P:one-carbon metabolic process"/>
    <property type="evidence" value="ECO:0007669"/>
    <property type="project" value="UniProtKB-KW"/>
</dbReference>